<dbReference type="GO" id="GO:0005829">
    <property type="term" value="C:cytosol"/>
    <property type="evidence" value="ECO:0007669"/>
    <property type="project" value="TreeGrafter"/>
</dbReference>
<dbReference type="PANTHER" id="PTHR23355">
    <property type="entry name" value="RIBONUCLEASE"/>
    <property type="match status" value="1"/>
</dbReference>
<accession>A0A1V8RTL4</accession>
<gene>
    <name evidence="2" type="ORF">BFN67_13895</name>
</gene>
<feature type="domain" description="RNB" evidence="1">
    <location>
        <begin position="47"/>
        <end position="356"/>
    </location>
</feature>
<proteinExistence type="predicted"/>
<dbReference type="InterPro" id="IPR050180">
    <property type="entry name" value="RNR_Ribonuclease"/>
</dbReference>
<evidence type="ECO:0000313" key="3">
    <source>
        <dbReference type="Proteomes" id="UP000191905"/>
    </source>
</evidence>
<dbReference type="GO" id="GO:0004540">
    <property type="term" value="F:RNA nuclease activity"/>
    <property type="evidence" value="ECO:0007669"/>
    <property type="project" value="InterPro"/>
</dbReference>
<dbReference type="RefSeq" id="WP_080918737.1">
    <property type="nucleotide sequence ID" value="NZ_MDET01000007.1"/>
</dbReference>
<dbReference type="Pfam" id="PF18614">
    <property type="entry name" value="RNase_II_C_S1"/>
    <property type="match status" value="1"/>
</dbReference>
<dbReference type="SMART" id="SM00955">
    <property type="entry name" value="RNB"/>
    <property type="match status" value="1"/>
</dbReference>
<dbReference type="STRING" id="1873176.BFN67_13895"/>
<dbReference type="PANTHER" id="PTHR23355:SF9">
    <property type="entry name" value="DIS3-LIKE EXONUCLEASE 2"/>
    <property type="match status" value="1"/>
</dbReference>
<dbReference type="InterPro" id="IPR040596">
    <property type="entry name" value="RNase_II_C_S1"/>
</dbReference>
<dbReference type="Proteomes" id="UP000191905">
    <property type="component" value="Unassembled WGS sequence"/>
</dbReference>
<reference evidence="2 3" key="1">
    <citation type="journal article" date="2016" name="Int. J. Syst. Evol. Microbiol.">
        <title>Pseudaminobacter manganicus sp. nov., isolated from sludge of a manganese mine.</title>
        <authorList>
            <person name="Li J."/>
            <person name="Huang J."/>
            <person name="Liao S."/>
            <person name="Wang G."/>
        </authorList>
    </citation>
    <scope>NUCLEOTIDE SEQUENCE [LARGE SCALE GENOMIC DNA]</scope>
    <source>
        <strain evidence="2 3">JH-7</strain>
    </source>
</reference>
<evidence type="ECO:0000313" key="2">
    <source>
        <dbReference type="EMBL" id="OQM76473.1"/>
    </source>
</evidence>
<dbReference type="EMBL" id="MDET01000007">
    <property type="protein sequence ID" value="OQM76473.1"/>
    <property type="molecule type" value="Genomic_DNA"/>
</dbReference>
<keyword evidence="3" id="KW-1185">Reference proteome</keyword>
<sequence length="470" mass="51269">MKALLDPRGYLAEGLKRLRAELDLADGFDATVLAEAREAAGRPPQDHRDRTEWPFVTLDPASSTDLDQAFHIEQAGGDLLLHYAIADVGWFVRPGSALDREAWRRGTTQYMPGGRVPLYPAMLGEDAASLLPDGPRPAVVFSVAIASDGKSRIEGVERSIIRSRAKLGYETVRPKDLPPLLGDLARRIRAAEHARGAERLEAPEQELTRDASGRYTLMLRPSLPAEQDNAALSLAANLAVAQLFIDHHGGLFRVLAEPDARAIARLRISARMRGIAWGEQENLAALERRLDVGNLHEAGFLLEIRKASRGASYAPWTAGEKPWHAAVAASYVHGTAPLRRLADRYVVEAALALGRTGKWPDGAAETFRTLPPVMEMASQTAHRLDRAVLDLAEAVLLEGREGEEFAAVVTEVGDRGAYIQLIDLPVTARIASKDLKETDAIRVRLDIADPEKRRTQFSLVGNAQLDASAA</sequence>
<dbReference type="GO" id="GO:0006402">
    <property type="term" value="P:mRNA catabolic process"/>
    <property type="evidence" value="ECO:0007669"/>
    <property type="project" value="TreeGrafter"/>
</dbReference>
<protein>
    <submittedName>
        <fullName evidence="2">RNB domain-containing ribonuclease</fullName>
    </submittedName>
</protein>
<evidence type="ECO:0000259" key="1">
    <source>
        <dbReference type="SMART" id="SM00955"/>
    </source>
</evidence>
<comment type="caution">
    <text evidence="2">The sequence shown here is derived from an EMBL/GenBank/DDBJ whole genome shotgun (WGS) entry which is preliminary data.</text>
</comment>
<dbReference type="SUPFAM" id="SSF50249">
    <property type="entry name" value="Nucleic acid-binding proteins"/>
    <property type="match status" value="1"/>
</dbReference>
<dbReference type="Pfam" id="PF00773">
    <property type="entry name" value="RNB"/>
    <property type="match status" value="1"/>
</dbReference>
<dbReference type="InterPro" id="IPR012340">
    <property type="entry name" value="NA-bd_OB-fold"/>
</dbReference>
<dbReference type="GO" id="GO:0003723">
    <property type="term" value="F:RNA binding"/>
    <property type="evidence" value="ECO:0007669"/>
    <property type="project" value="InterPro"/>
</dbReference>
<dbReference type="InterPro" id="IPR001900">
    <property type="entry name" value="RNase_II/R"/>
</dbReference>
<dbReference type="AlphaFoldDB" id="A0A1V8RTL4"/>
<name>A0A1V8RTL4_9HYPH</name>
<organism evidence="2 3">
    <name type="scientific">Manganibacter manganicus</name>
    <dbReference type="NCBI Taxonomy" id="1873176"/>
    <lineage>
        <taxon>Bacteria</taxon>
        <taxon>Pseudomonadati</taxon>
        <taxon>Pseudomonadota</taxon>
        <taxon>Alphaproteobacteria</taxon>
        <taxon>Hyphomicrobiales</taxon>
        <taxon>Phyllobacteriaceae</taxon>
        <taxon>Manganibacter</taxon>
    </lineage>
</organism>
<dbReference type="OrthoDB" id="5800376at2"/>